<comment type="catalytic activity">
    <reaction evidence="1 9">
        <text>N-(5-phospho-beta-D-ribosyl)anthranilate = 1-(2-carboxyphenylamino)-1-deoxy-D-ribulose 5-phosphate</text>
        <dbReference type="Rhea" id="RHEA:21540"/>
        <dbReference type="ChEBI" id="CHEBI:18277"/>
        <dbReference type="ChEBI" id="CHEBI:58613"/>
        <dbReference type="EC" id="5.3.1.24"/>
    </reaction>
</comment>
<dbReference type="InterPro" id="IPR011060">
    <property type="entry name" value="RibuloseP-bd_barrel"/>
</dbReference>
<reference evidence="11" key="1">
    <citation type="submission" date="2024-02" db="EMBL/GenBank/DDBJ databases">
        <title>Tomenella chthoni gen. nov. sp. nov., a member of the family Jonesiaceae isolated from bat guano.</title>
        <authorList>
            <person name="Miller S.L."/>
            <person name="King J."/>
            <person name="Sankaranarayanan K."/>
            <person name="Lawson P.A."/>
        </authorList>
    </citation>
    <scope>NUCLEOTIDE SEQUENCE</scope>
    <source>
        <strain evidence="11">BS-20</strain>
    </source>
</reference>
<dbReference type="InterPro" id="IPR001240">
    <property type="entry name" value="PRAI_dom"/>
</dbReference>
<evidence type="ECO:0000256" key="6">
    <source>
        <dbReference type="ARBA" id="ARBA00022822"/>
    </source>
</evidence>
<dbReference type="Pfam" id="PF00697">
    <property type="entry name" value="PRAI"/>
    <property type="match status" value="1"/>
</dbReference>
<evidence type="ECO:0000256" key="3">
    <source>
        <dbReference type="ARBA" id="ARBA00012572"/>
    </source>
</evidence>
<evidence type="ECO:0000256" key="2">
    <source>
        <dbReference type="ARBA" id="ARBA00004664"/>
    </source>
</evidence>
<dbReference type="Gene3D" id="3.20.20.70">
    <property type="entry name" value="Aldolase class I"/>
    <property type="match status" value="1"/>
</dbReference>
<evidence type="ECO:0000256" key="8">
    <source>
        <dbReference type="ARBA" id="ARBA00023235"/>
    </source>
</evidence>
<dbReference type="AlphaFoldDB" id="A0AAU7DWA3"/>
<dbReference type="InterPro" id="IPR044643">
    <property type="entry name" value="TrpF_fam"/>
</dbReference>
<evidence type="ECO:0000259" key="10">
    <source>
        <dbReference type="Pfam" id="PF00697"/>
    </source>
</evidence>
<keyword evidence="8 9" id="KW-0413">Isomerase</keyword>
<dbReference type="InterPro" id="IPR013785">
    <property type="entry name" value="Aldolase_TIM"/>
</dbReference>
<comment type="pathway">
    <text evidence="2 9">Amino-acid biosynthesis; L-tryptophan biosynthesis; L-tryptophan from chorismate: step 3/5.</text>
</comment>
<dbReference type="EMBL" id="CP146203">
    <property type="protein sequence ID" value="XBH21546.1"/>
    <property type="molecule type" value="Genomic_DNA"/>
</dbReference>
<name>A0AAU7DWA3_9MICO</name>
<dbReference type="GO" id="GO:0004640">
    <property type="term" value="F:phosphoribosylanthranilate isomerase activity"/>
    <property type="evidence" value="ECO:0007669"/>
    <property type="project" value="UniProtKB-UniRule"/>
</dbReference>
<sequence length="203" mass="20961">MFIKICGLSGPETLAAAVAAGADAVGFVFAPGSPRTVTAEVARELVAQVPDTVETVGVFRGQPIDEVIATARAAGVRTVQLHGGEPVADLDRLRTEKLGTIRALSVAEYLGLLEEDPEGLKRHRLLLDAPIPGAGIPFDPAPILSHPPFVGWILAGGLTPSNVAELIGQVHPTGVDVSSGVESSRGIKDALLIAQFIAAARNA</sequence>
<protein>
    <recommendedName>
        <fullName evidence="4 9">N-(5'-phosphoribosyl)anthranilate isomerase</fullName>
        <shortName evidence="9">PRAI</shortName>
        <ecNumber evidence="3 9">5.3.1.24</ecNumber>
    </recommendedName>
</protein>
<dbReference type="EC" id="5.3.1.24" evidence="3 9"/>
<proteinExistence type="inferred from homology"/>
<keyword evidence="7 9" id="KW-0057">Aromatic amino acid biosynthesis</keyword>
<evidence type="ECO:0000256" key="7">
    <source>
        <dbReference type="ARBA" id="ARBA00023141"/>
    </source>
</evidence>
<dbReference type="GO" id="GO:0000162">
    <property type="term" value="P:L-tryptophan biosynthetic process"/>
    <property type="evidence" value="ECO:0007669"/>
    <property type="project" value="UniProtKB-UniRule"/>
</dbReference>
<evidence type="ECO:0000313" key="11">
    <source>
        <dbReference type="EMBL" id="XBH21546.1"/>
    </source>
</evidence>
<accession>A0AAU7DWA3</accession>
<evidence type="ECO:0000256" key="9">
    <source>
        <dbReference type="HAMAP-Rule" id="MF_00135"/>
    </source>
</evidence>
<dbReference type="PANTHER" id="PTHR42894:SF1">
    <property type="entry name" value="N-(5'-PHOSPHORIBOSYL)ANTHRANILATE ISOMERASE"/>
    <property type="match status" value="1"/>
</dbReference>
<evidence type="ECO:0000256" key="1">
    <source>
        <dbReference type="ARBA" id="ARBA00001164"/>
    </source>
</evidence>
<dbReference type="PANTHER" id="PTHR42894">
    <property type="entry name" value="N-(5'-PHOSPHORIBOSYL)ANTHRANILATE ISOMERASE"/>
    <property type="match status" value="1"/>
</dbReference>
<dbReference type="CDD" id="cd00405">
    <property type="entry name" value="PRAI"/>
    <property type="match status" value="1"/>
</dbReference>
<organism evidence="11">
    <name type="scientific">Jonesiaceae bacterium BS-20</name>
    <dbReference type="NCBI Taxonomy" id="3120821"/>
    <lineage>
        <taxon>Bacteria</taxon>
        <taxon>Bacillati</taxon>
        <taxon>Actinomycetota</taxon>
        <taxon>Actinomycetes</taxon>
        <taxon>Micrococcales</taxon>
        <taxon>Jonesiaceae</taxon>
    </lineage>
</organism>
<dbReference type="SUPFAM" id="SSF51366">
    <property type="entry name" value="Ribulose-phoshate binding barrel"/>
    <property type="match status" value="1"/>
</dbReference>
<feature type="domain" description="N-(5'phosphoribosyl) anthranilate isomerase (PRAI)" evidence="10">
    <location>
        <begin position="3"/>
        <end position="198"/>
    </location>
</feature>
<comment type="similarity">
    <text evidence="9">Belongs to the TrpF family.</text>
</comment>
<dbReference type="HAMAP" id="MF_00135">
    <property type="entry name" value="PRAI"/>
    <property type="match status" value="1"/>
</dbReference>
<evidence type="ECO:0000256" key="5">
    <source>
        <dbReference type="ARBA" id="ARBA00022605"/>
    </source>
</evidence>
<keyword evidence="6 9" id="KW-0822">Tryptophan biosynthesis</keyword>
<gene>
    <name evidence="9" type="primary">trpF</name>
    <name evidence="11" type="ORF">V5R04_15275</name>
</gene>
<evidence type="ECO:0000256" key="4">
    <source>
        <dbReference type="ARBA" id="ARBA00022272"/>
    </source>
</evidence>
<keyword evidence="5 9" id="KW-0028">Amino-acid biosynthesis</keyword>